<evidence type="ECO:0000256" key="3">
    <source>
        <dbReference type="ARBA" id="ARBA00012746"/>
    </source>
</evidence>
<dbReference type="FunFam" id="3.40.50.620:FF:000001">
    <property type="entry name" value="GMP synthase [glutamine-hydrolyzing]"/>
    <property type="match status" value="1"/>
</dbReference>
<evidence type="ECO:0000256" key="7">
    <source>
        <dbReference type="ARBA" id="ARBA00022755"/>
    </source>
</evidence>
<name>A0A0B7MJK1_9FIRM</name>
<dbReference type="Gene3D" id="3.40.50.620">
    <property type="entry name" value="HUPs"/>
    <property type="match status" value="1"/>
</dbReference>
<comment type="pathway">
    <text evidence="2">Purine metabolism; GMP biosynthesis; GMP from XMP (L-Gln route): step 1/1.</text>
</comment>
<dbReference type="Pfam" id="PF02540">
    <property type="entry name" value="NAD_synthase"/>
    <property type="match status" value="1"/>
</dbReference>
<dbReference type="GO" id="GO:0005524">
    <property type="term" value="F:ATP binding"/>
    <property type="evidence" value="ECO:0007669"/>
    <property type="project" value="UniProtKB-UniRule"/>
</dbReference>
<dbReference type="UniPathway" id="UPA00189">
    <property type="reaction ID" value="UER00296"/>
</dbReference>
<evidence type="ECO:0000259" key="12">
    <source>
        <dbReference type="PROSITE" id="PS51553"/>
    </source>
</evidence>
<evidence type="ECO:0000256" key="8">
    <source>
        <dbReference type="ARBA" id="ARBA00022840"/>
    </source>
</evidence>
<reference evidence="14" key="1">
    <citation type="submission" date="2015-01" db="EMBL/GenBank/DDBJ databases">
        <authorList>
            <person name="Manzoor Shahid"/>
            <person name="Zubair Saima"/>
        </authorList>
    </citation>
    <scope>NUCLEOTIDE SEQUENCE [LARGE SCALE GENOMIC DNA]</scope>
    <source>
        <strain evidence="14">Sp3</strain>
    </source>
</reference>
<keyword evidence="8 11" id="KW-0067">ATP-binding</keyword>
<feature type="binding site" evidence="11">
    <location>
        <begin position="40"/>
        <end position="46"/>
    </location>
    <ligand>
        <name>ATP</name>
        <dbReference type="ChEBI" id="CHEBI:30616"/>
    </ligand>
</feature>
<dbReference type="InterPro" id="IPR014729">
    <property type="entry name" value="Rossmann-like_a/b/a_fold"/>
</dbReference>
<keyword evidence="5 11" id="KW-0547">Nucleotide-binding</keyword>
<dbReference type="CDD" id="cd01997">
    <property type="entry name" value="GMP_synthase_C"/>
    <property type="match status" value="1"/>
</dbReference>
<proteinExistence type="predicted"/>
<dbReference type="InterPro" id="IPR001674">
    <property type="entry name" value="GMP_synth_C"/>
</dbReference>
<organism evidence="13 14">
    <name type="scientific">Syntrophaceticus schinkii</name>
    <dbReference type="NCBI Taxonomy" id="499207"/>
    <lineage>
        <taxon>Bacteria</taxon>
        <taxon>Bacillati</taxon>
        <taxon>Bacillota</taxon>
        <taxon>Clostridia</taxon>
        <taxon>Thermoanaerobacterales</taxon>
        <taxon>Thermoanaerobacterales Family III. Incertae Sedis</taxon>
        <taxon>Syntrophaceticus</taxon>
    </lineage>
</organism>
<evidence type="ECO:0000256" key="2">
    <source>
        <dbReference type="ARBA" id="ARBA00005153"/>
    </source>
</evidence>
<dbReference type="Proteomes" id="UP000046155">
    <property type="component" value="Unassembled WGS sequence"/>
</dbReference>
<accession>A0A0B7MJK1</accession>
<dbReference type="Pfam" id="PF00958">
    <property type="entry name" value="GMP_synt_C"/>
    <property type="match status" value="1"/>
</dbReference>
<keyword evidence="14" id="KW-1185">Reference proteome</keyword>
<dbReference type="GO" id="GO:0003921">
    <property type="term" value="F:GMP synthase activity"/>
    <property type="evidence" value="ECO:0007669"/>
    <property type="project" value="InterPro"/>
</dbReference>
<evidence type="ECO:0000256" key="10">
    <source>
        <dbReference type="ARBA" id="ARBA00031356"/>
    </source>
</evidence>
<dbReference type="GO" id="GO:0005829">
    <property type="term" value="C:cytosol"/>
    <property type="evidence" value="ECO:0007669"/>
    <property type="project" value="TreeGrafter"/>
</dbReference>
<keyword evidence="6 11" id="KW-0332">GMP biosynthesis</keyword>
<dbReference type="PANTHER" id="PTHR11922:SF2">
    <property type="entry name" value="GMP SYNTHASE [GLUTAMINE-HYDROLYZING]"/>
    <property type="match status" value="1"/>
</dbReference>
<dbReference type="AlphaFoldDB" id="A0A0B7MJK1"/>
<evidence type="ECO:0000313" key="14">
    <source>
        <dbReference type="Proteomes" id="UP000046155"/>
    </source>
</evidence>
<gene>
    <name evidence="13" type="ORF">SSCH_1280002</name>
</gene>
<comment type="function">
    <text evidence="1">Catalyzes the synthesis of GMP from XMP.</text>
</comment>
<dbReference type="EC" id="6.3.5.2" evidence="3"/>
<dbReference type="OrthoDB" id="9802219at2"/>
<dbReference type="InterPro" id="IPR022310">
    <property type="entry name" value="NAD/GMP_synthase"/>
</dbReference>
<keyword evidence="7 11" id="KW-0658">Purine biosynthesis</keyword>
<protein>
    <recommendedName>
        <fullName evidence="3">GMP synthase (glutamine-hydrolyzing)</fullName>
        <ecNumber evidence="3">6.3.5.2</ecNumber>
    </recommendedName>
    <alternativeName>
        <fullName evidence="10">Glutamine amidotransferase</fullName>
    </alternativeName>
</protein>
<dbReference type="FunFam" id="3.30.300.10:FF:000002">
    <property type="entry name" value="GMP synthase [glutamine-hydrolyzing]"/>
    <property type="match status" value="1"/>
</dbReference>
<feature type="domain" description="GMPS ATP-PPase" evidence="12">
    <location>
        <begin position="13"/>
        <end position="202"/>
    </location>
</feature>
<dbReference type="Gene3D" id="3.30.300.10">
    <property type="match status" value="1"/>
</dbReference>
<dbReference type="InterPro" id="IPR025777">
    <property type="entry name" value="GMPS_ATP_PPase_dom"/>
</dbReference>
<keyword evidence="9" id="KW-0315">Glutamine amidotransferase</keyword>
<evidence type="ECO:0000256" key="9">
    <source>
        <dbReference type="ARBA" id="ARBA00022962"/>
    </source>
</evidence>
<dbReference type="EMBL" id="CDRZ01000033">
    <property type="protein sequence ID" value="CEO87812.1"/>
    <property type="molecule type" value="Genomic_DNA"/>
</dbReference>
<evidence type="ECO:0000256" key="11">
    <source>
        <dbReference type="PROSITE-ProRule" id="PRU00886"/>
    </source>
</evidence>
<dbReference type="SUPFAM" id="SSF52402">
    <property type="entry name" value="Adenine nucleotide alpha hydrolases-like"/>
    <property type="match status" value="1"/>
</dbReference>
<dbReference type="PROSITE" id="PS51553">
    <property type="entry name" value="GMPS_ATP_PPASE"/>
    <property type="match status" value="1"/>
</dbReference>
<sequence>MGDCDICGCRGDWTPAAFIEEEIAAIRETVGSSRVIGALSGGVDSTVAAALVYRAIGEQLTCIFVDHGLLRKGEREQVTQLLQEHLGMKTILVDARERFLAKLAGVVDPEKKRKIIGHEFIRVFEEEAAHLGEFEFLLQGTIYPDVIESGTDTKGVVKSHHNVGGLPEDLKLRLLEPLRLLFKDQVRLVGEELGLPHEAVWRQPFPGPGLAVRVLGEVTEQKLLLAREADYILREEIRRAGLEQEIWQYYAALLPVRSVGMTGGERTYAHPIVLRAVTSKDAMTADCARLPLELLDQIAKRILNEVPGINRVLYDLTPKPPGTIEWE</sequence>
<evidence type="ECO:0000256" key="5">
    <source>
        <dbReference type="ARBA" id="ARBA00022741"/>
    </source>
</evidence>
<evidence type="ECO:0000313" key="13">
    <source>
        <dbReference type="EMBL" id="CEO87812.1"/>
    </source>
</evidence>
<dbReference type="NCBIfam" id="TIGR00884">
    <property type="entry name" value="guaA_Cterm"/>
    <property type="match status" value="1"/>
</dbReference>
<dbReference type="PANTHER" id="PTHR11922">
    <property type="entry name" value="GMP SYNTHASE-RELATED"/>
    <property type="match status" value="1"/>
</dbReference>
<keyword evidence="4 13" id="KW-0436">Ligase</keyword>
<evidence type="ECO:0000256" key="6">
    <source>
        <dbReference type="ARBA" id="ARBA00022749"/>
    </source>
</evidence>
<dbReference type="NCBIfam" id="NF000848">
    <property type="entry name" value="PRK00074.1"/>
    <property type="match status" value="1"/>
</dbReference>
<evidence type="ECO:0000256" key="1">
    <source>
        <dbReference type="ARBA" id="ARBA00002332"/>
    </source>
</evidence>
<evidence type="ECO:0000256" key="4">
    <source>
        <dbReference type="ARBA" id="ARBA00022598"/>
    </source>
</evidence>